<organism evidence="5 7">
    <name type="scientific">Adineta ricciae</name>
    <name type="common">Rotifer</name>
    <dbReference type="NCBI Taxonomy" id="249248"/>
    <lineage>
        <taxon>Eukaryota</taxon>
        <taxon>Metazoa</taxon>
        <taxon>Spiralia</taxon>
        <taxon>Gnathifera</taxon>
        <taxon>Rotifera</taxon>
        <taxon>Eurotatoria</taxon>
        <taxon>Bdelloidea</taxon>
        <taxon>Adinetida</taxon>
        <taxon>Adinetidae</taxon>
        <taxon>Adineta</taxon>
    </lineage>
</organism>
<evidence type="ECO:0000256" key="2">
    <source>
        <dbReference type="ARBA" id="ARBA00023163"/>
    </source>
</evidence>
<keyword evidence="2" id="KW-0804">Transcription</keyword>
<dbReference type="AlphaFoldDB" id="A0A815TH25"/>
<evidence type="ECO:0000256" key="1">
    <source>
        <dbReference type="ARBA" id="ARBA00023015"/>
    </source>
</evidence>
<dbReference type="SUPFAM" id="SSF48508">
    <property type="entry name" value="Nuclear receptor ligand-binding domain"/>
    <property type="match status" value="1"/>
</dbReference>
<gene>
    <name evidence="5" type="ORF">EDS130_LOCUS42624</name>
    <name evidence="4" type="ORF">XAT740_LOCUS21343</name>
</gene>
<evidence type="ECO:0000313" key="5">
    <source>
        <dbReference type="EMBL" id="CAF1500897.1"/>
    </source>
</evidence>
<keyword evidence="1" id="KW-0805">Transcription regulation</keyword>
<reference evidence="5" key="1">
    <citation type="submission" date="2021-02" db="EMBL/GenBank/DDBJ databases">
        <authorList>
            <person name="Nowell W R."/>
        </authorList>
    </citation>
    <scope>NUCLEOTIDE SEQUENCE</scope>
</reference>
<comment type="caution">
    <text evidence="5">The sequence shown here is derived from an EMBL/GenBank/DDBJ whole genome shotgun (WGS) entry which is preliminary data.</text>
</comment>
<proteinExistence type="predicted"/>
<dbReference type="OrthoDB" id="6159439at2759"/>
<keyword evidence="6" id="KW-1185">Reference proteome</keyword>
<dbReference type="EMBL" id="CAJNOJ010000634">
    <property type="protein sequence ID" value="CAF1500897.1"/>
    <property type="molecule type" value="Genomic_DNA"/>
</dbReference>
<evidence type="ECO:0000313" key="7">
    <source>
        <dbReference type="Proteomes" id="UP000663852"/>
    </source>
</evidence>
<protein>
    <submittedName>
        <fullName evidence="5">Uncharacterized protein</fullName>
    </submittedName>
</protein>
<evidence type="ECO:0000313" key="6">
    <source>
        <dbReference type="Proteomes" id="UP000663828"/>
    </source>
</evidence>
<accession>A0A815TH25</accession>
<dbReference type="EMBL" id="CAJNOR010001528">
    <property type="protein sequence ID" value="CAF1158358.1"/>
    <property type="molecule type" value="Genomic_DNA"/>
</dbReference>
<dbReference type="Proteomes" id="UP000663852">
    <property type="component" value="Unassembled WGS sequence"/>
</dbReference>
<dbReference type="InterPro" id="IPR035500">
    <property type="entry name" value="NHR-like_dom_sf"/>
</dbReference>
<evidence type="ECO:0000313" key="4">
    <source>
        <dbReference type="EMBL" id="CAF1158358.1"/>
    </source>
</evidence>
<keyword evidence="3" id="KW-0675">Receptor</keyword>
<name>A0A815TH25_ADIRI</name>
<evidence type="ECO:0000256" key="3">
    <source>
        <dbReference type="ARBA" id="ARBA00023170"/>
    </source>
</evidence>
<dbReference type="Proteomes" id="UP000663828">
    <property type="component" value="Unassembled WGS sequence"/>
</dbReference>
<sequence>MKVELARSYNQYQLSKPQQLDLLDTDRSNLTTDQWTLLSNIHHIFNEDITLHAIQSSLTQGSSLPIKLRVKQSFALKCLHHCFSSMEVPFKKSPYFYSLPLDAQKYLVHHNIYATSSLKALYLTRQADLWNNEDFQISYIELYNESTLKRTAAMSQRLDPNGLYVKIMLYIIAFSSNYSIVNYNALENSSDSSNLKRLTSVQDICASLLWKYLTYQYSFQESVIRYSSLIKILLDILSILEYKINIHEFNKMMNNIVEQTEQSFVLSK</sequence>